<feature type="transmembrane region" description="Helical" evidence="1">
    <location>
        <begin position="530"/>
        <end position="547"/>
    </location>
</feature>
<dbReference type="Gene3D" id="3.30.70.1440">
    <property type="entry name" value="Multidrug efflux transporter AcrB pore domain"/>
    <property type="match status" value="1"/>
</dbReference>
<dbReference type="Gene3D" id="3.30.70.1430">
    <property type="entry name" value="Multidrug efflux transporter AcrB pore domain"/>
    <property type="match status" value="2"/>
</dbReference>
<feature type="transmembrane region" description="Helical" evidence="1">
    <location>
        <begin position="991"/>
        <end position="1017"/>
    </location>
</feature>
<dbReference type="Proteomes" id="UP000319040">
    <property type="component" value="Unassembled WGS sequence"/>
</dbReference>
<accession>A0A521B2F7</accession>
<feature type="transmembrane region" description="Helical" evidence="1">
    <location>
        <begin position="12"/>
        <end position="30"/>
    </location>
</feature>
<organism evidence="2 3">
    <name type="scientific">Saccharicrinis carchari</name>
    <dbReference type="NCBI Taxonomy" id="1168039"/>
    <lineage>
        <taxon>Bacteria</taxon>
        <taxon>Pseudomonadati</taxon>
        <taxon>Bacteroidota</taxon>
        <taxon>Bacteroidia</taxon>
        <taxon>Marinilabiliales</taxon>
        <taxon>Marinilabiliaceae</taxon>
        <taxon>Saccharicrinis</taxon>
    </lineage>
</organism>
<dbReference type="SUPFAM" id="SSF82693">
    <property type="entry name" value="Multidrug efflux transporter AcrB pore domain, PN1, PN2, PC1 and PC2 subdomains"/>
    <property type="match status" value="3"/>
</dbReference>
<feature type="transmembrane region" description="Helical" evidence="1">
    <location>
        <begin position="335"/>
        <end position="351"/>
    </location>
</feature>
<dbReference type="SUPFAM" id="SSF82866">
    <property type="entry name" value="Multidrug efflux transporter AcrB transmembrane domain"/>
    <property type="match status" value="2"/>
</dbReference>
<feature type="transmembrane region" description="Helical" evidence="1">
    <location>
        <begin position="858"/>
        <end position="876"/>
    </location>
</feature>
<dbReference type="Gene3D" id="3.30.70.1320">
    <property type="entry name" value="Multidrug efflux transporter AcrB pore domain like"/>
    <property type="match status" value="1"/>
</dbReference>
<sequence length="1038" mass="114998">MSIYGSAVKKPITTIMVFVAILVFGAYSLVKLPVDIYPDIEFPAITVLTTYSGANAADIETNISKPIEDALNTIDNVKTITSVSRDNISVVSLEFEYETDLAEAANDIRDAMGLLEDNLPEEADKSTIFKFSSSMIPIQMYSITADENYEGLAKILDKRVINPLNRIEGIGSVMLMGTPTRQIRIEVNPRRLEAYDMTIEQIGNILRAENLNMPTGNIKMGQLNYPLRVEGEFENSEHVKNVVLGNFNGQAIYLKDVATVIDGPKEMTLDERINGKRGVRMMVMKQSGANTVKIAREVNQKMEELRKTLPSDLHIETIFDTSEFIQGSISNLTNTLMYALIFVTLVVLLFLGRWRATFIIVLTIPISLVVSFIYLYVTGSSINIISLSALSIAIGMVVDDAIVVLENISKHIDRGASPREAAIYATNEVWLAVIVTTLTVVAVFFPMTLISGMTGVLFRELGWIVTITVVTSTLAAITLTPMLSAQLLRLKKKETKPKRFSFDAVMLPLFKRLDNWYGNVLGWSLQHKSLVTGVALVLFVGTLFLGAKLGTEFMPETDEGRLTMSVELQSGTRVEKTVELARKIDAIIQSYPEVKIVSTSAGSDEESSMMAMFQSTGSNLINYTISLKDVEERERSVWDIAEQIRNDIAGFPEITDFNLTTGGGSAMGGNTVDLEIYGYDIQKSTLLANEFAKKIESIKGARDIKISREKEKPELRVELDREKMASVGLSTAMVSTAMHNRVAGLVASKFREEGDEYDILIRFAEEFRNSITDIENIALKTANGQTVHLADIGDVKEYWAPPNIERKRRERIVTVSVTPYKISLGEMASRIQQIISETDVPSEMLIEVGGAYEDQQEGFMDLGMLLILSLLLVYIVMASQFESLKMPFIIMFSIPFAFTGVILALYITGTTLSLIAALGAIMLVGIVVKNAIVLVDYINLMRDRGYPLDEAIVMSGKSRLRPVLMTALTTILGMLPLALSSGKGSEIWSPMGISVIGGLLFSTVITMIIVPVIYRVFTRRHERNKNKSIESELNFIDN</sequence>
<evidence type="ECO:0000256" key="1">
    <source>
        <dbReference type="SAM" id="Phobius"/>
    </source>
</evidence>
<dbReference type="PRINTS" id="PR00702">
    <property type="entry name" value="ACRIFLAVINRP"/>
</dbReference>
<dbReference type="Gene3D" id="3.30.2090.10">
    <property type="entry name" value="Multidrug efflux transporter AcrB TolC docking domain, DN and DC subdomains"/>
    <property type="match status" value="2"/>
</dbReference>
<feature type="transmembrane region" description="Helical" evidence="1">
    <location>
        <begin position="358"/>
        <end position="377"/>
    </location>
</feature>
<feature type="transmembrane region" description="Helical" evidence="1">
    <location>
        <begin position="383"/>
        <end position="408"/>
    </location>
</feature>
<reference evidence="2 3" key="1">
    <citation type="submission" date="2017-05" db="EMBL/GenBank/DDBJ databases">
        <authorList>
            <person name="Varghese N."/>
            <person name="Submissions S."/>
        </authorList>
    </citation>
    <scope>NUCLEOTIDE SEQUENCE [LARGE SCALE GENOMIC DNA]</scope>
    <source>
        <strain evidence="2 3">DSM 27040</strain>
    </source>
</reference>
<dbReference type="RefSeq" id="WP_142531963.1">
    <property type="nucleotide sequence ID" value="NZ_FXTB01000001.1"/>
</dbReference>
<feature type="transmembrane region" description="Helical" evidence="1">
    <location>
        <begin position="960"/>
        <end position="979"/>
    </location>
</feature>
<dbReference type="GO" id="GO:0042910">
    <property type="term" value="F:xenobiotic transmembrane transporter activity"/>
    <property type="evidence" value="ECO:0007669"/>
    <property type="project" value="TreeGrafter"/>
</dbReference>
<proteinExistence type="predicted"/>
<dbReference type="GO" id="GO:0005886">
    <property type="term" value="C:plasma membrane"/>
    <property type="evidence" value="ECO:0007669"/>
    <property type="project" value="TreeGrafter"/>
</dbReference>
<keyword evidence="1" id="KW-1133">Transmembrane helix</keyword>
<feature type="transmembrane region" description="Helical" evidence="1">
    <location>
        <begin position="888"/>
        <end position="908"/>
    </location>
</feature>
<dbReference type="PANTHER" id="PTHR32063:SF0">
    <property type="entry name" value="SWARMING MOTILITY PROTEIN SWRC"/>
    <property type="match status" value="1"/>
</dbReference>
<dbReference type="AlphaFoldDB" id="A0A521B2F7"/>
<dbReference type="SUPFAM" id="SSF82714">
    <property type="entry name" value="Multidrug efflux transporter AcrB TolC docking domain, DN and DC subdomains"/>
    <property type="match status" value="2"/>
</dbReference>
<keyword evidence="1" id="KW-0472">Membrane</keyword>
<feature type="transmembrane region" description="Helical" evidence="1">
    <location>
        <begin position="461"/>
        <end position="483"/>
    </location>
</feature>
<dbReference type="PANTHER" id="PTHR32063">
    <property type="match status" value="1"/>
</dbReference>
<feature type="transmembrane region" description="Helical" evidence="1">
    <location>
        <begin position="429"/>
        <end position="449"/>
    </location>
</feature>
<feature type="transmembrane region" description="Helical" evidence="1">
    <location>
        <begin position="914"/>
        <end position="939"/>
    </location>
</feature>
<dbReference type="OrthoDB" id="9758940at2"/>
<dbReference type="InterPro" id="IPR001036">
    <property type="entry name" value="Acrflvin-R"/>
</dbReference>
<gene>
    <name evidence="2" type="ORF">SAMN06265379_101613</name>
</gene>
<keyword evidence="3" id="KW-1185">Reference proteome</keyword>
<dbReference type="InterPro" id="IPR027463">
    <property type="entry name" value="AcrB_DN_DC_subdom"/>
</dbReference>
<dbReference type="Pfam" id="PF00873">
    <property type="entry name" value="ACR_tran"/>
    <property type="match status" value="1"/>
</dbReference>
<evidence type="ECO:0000313" key="3">
    <source>
        <dbReference type="Proteomes" id="UP000319040"/>
    </source>
</evidence>
<protein>
    <submittedName>
        <fullName evidence="2">Hydrophobic/amphiphilic exporter-1, HAE1 family</fullName>
    </submittedName>
</protein>
<dbReference type="Gene3D" id="1.20.1640.10">
    <property type="entry name" value="Multidrug efflux transporter AcrB transmembrane domain"/>
    <property type="match status" value="2"/>
</dbReference>
<keyword evidence="1" id="KW-0812">Transmembrane</keyword>
<evidence type="ECO:0000313" key="2">
    <source>
        <dbReference type="EMBL" id="SMO41226.1"/>
    </source>
</evidence>
<dbReference type="EMBL" id="FXTB01000001">
    <property type="protein sequence ID" value="SMO41226.1"/>
    <property type="molecule type" value="Genomic_DNA"/>
</dbReference>
<name>A0A521B2F7_SACCC</name>